<keyword evidence="4" id="KW-1185">Reference proteome</keyword>
<dbReference type="InterPro" id="IPR036179">
    <property type="entry name" value="Ig-like_dom_sf"/>
</dbReference>
<evidence type="ECO:0000256" key="1">
    <source>
        <dbReference type="ARBA" id="ARBA00023319"/>
    </source>
</evidence>
<organism evidence="3 4">
    <name type="scientific">Myripristis murdjan</name>
    <name type="common">pinecone soldierfish</name>
    <dbReference type="NCBI Taxonomy" id="586833"/>
    <lineage>
        <taxon>Eukaryota</taxon>
        <taxon>Metazoa</taxon>
        <taxon>Chordata</taxon>
        <taxon>Craniata</taxon>
        <taxon>Vertebrata</taxon>
        <taxon>Euteleostomi</taxon>
        <taxon>Actinopterygii</taxon>
        <taxon>Neopterygii</taxon>
        <taxon>Teleostei</taxon>
        <taxon>Neoteleostei</taxon>
        <taxon>Acanthomorphata</taxon>
        <taxon>Holocentriformes</taxon>
        <taxon>Holocentridae</taxon>
        <taxon>Myripristis</taxon>
    </lineage>
</organism>
<feature type="domain" description="Ig-like" evidence="2">
    <location>
        <begin position="183"/>
        <end position="272"/>
    </location>
</feature>
<dbReference type="Proteomes" id="UP000472263">
    <property type="component" value="Chromosome 21"/>
</dbReference>
<proteinExistence type="predicted"/>
<dbReference type="InterPro" id="IPR007110">
    <property type="entry name" value="Ig-like_dom"/>
</dbReference>
<dbReference type="GO" id="GO:0055013">
    <property type="term" value="P:cardiac muscle cell development"/>
    <property type="evidence" value="ECO:0007669"/>
    <property type="project" value="UniProtKB-ARBA"/>
</dbReference>
<evidence type="ECO:0000259" key="2">
    <source>
        <dbReference type="PROSITE" id="PS50835"/>
    </source>
</evidence>
<dbReference type="InterPro" id="IPR013098">
    <property type="entry name" value="Ig_I-set"/>
</dbReference>
<sequence length="399" mass="44355">MHGSAEEGGHVRFTCSIATYDKSTQVSWYFGNRQLHPSPKYEISYSNGFASIYVKDIEESDDGVYRCKVVKHFVARSIKKLRKKVDKTKLLKRPPEFTLPLYNRTAYIGEDVRFGVTITVPGDNDSKYTFISDKGLYQLIIHNLDMDDDAEYTVMAHNKFGEDSCKARLTVTPHPVVEDTMRPMFKRLLANIECVEGQSAMIQCVLTGSTPLNVVWLKDTRALPNVPTHYQTYSEKNKHILEITQLESSDQGVYVCEASNNAGTAVCSMELRVIDKPSFVKPLGSVSAVVGTPLHLECEVDEDTGAPLFSKRVESATAVLGNTVKLQGTIKGSAPITVKWLKDSEILRDDDPKVKMAFENNVASLAFSSVEIRHGGKYTCLAENEAGHQKCEAILTIQG</sequence>
<dbReference type="SMART" id="SM00409">
    <property type="entry name" value="IG"/>
    <property type="match status" value="4"/>
</dbReference>
<dbReference type="Pfam" id="PF07679">
    <property type="entry name" value="I-set"/>
    <property type="match status" value="4"/>
</dbReference>
<dbReference type="Ensembl" id="ENSMMDT00005004831.1">
    <property type="protein sequence ID" value="ENSMMDP00005004711.1"/>
    <property type="gene ID" value="ENSMMDG00005002569.1"/>
</dbReference>
<dbReference type="GO" id="GO:0004672">
    <property type="term" value="F:protein kinase activity"/>
    <property type="evidence" value="ECO:0007669"/>
    <property type="project" value="TreeGrafter"/>
</dbReference>
<evidence type="ECO:0000313" key="4">
    <source>
        <dbReference type="Proteomes" id="UP000472263"/>
    </source>
</evidence>
<dbReference type="FunFam" id="2.60.40.10:FF:000022">
    <property type="entry name" value="Cardiac titin"/>
    <property type="match status" value="1"/>
</dbReference>
<dbReference type="GO" id="GO:0003007">
    <property type="term" value="P:heart morphogenesis"/>
    <property type="evidence" value="ECO:0007669"/>
    <property type="project" value="UniProtKB-ARBA"/>
</dbReference>
<protein>
    <recommendedName>
        <fullName evidence="2">Ig-like domain-containing protein</fullName>
    </recommendedName>
</protein>
<feature type="domain" description="Ig-like" evidence="2">
    <location>
        <begin position="277"/>
        <end position="396"/>
    </location>
</feature>
<dbReference type="GeneTree" id="ENSGT01110000267173"/>
<keyword evidence="1" id="KW-0393">Immunoglobulin domain</keyword>
<dbReference type="AlphaFoldDB" id="A0A667X745"/>
<dbReference type="SUPFAM" id="SSF48726">
    <property type="entry name" value="Immunoglobulin"/>
    <property type="match status" value="4"/>
</dbReference>
<name>A0A667X745_9TELE</name>
<dbReference type="PANTHER" id="PTHR47633:SF14">
    <property type="entry name" value="IG-LIKE DOMAIN-CONTAINING PROTEIN"/>
    <property type="match status" value="1"/>
</dbReference>
<reference evidence="3" key="3">
    <citation type="submission" date="2025-09" db="UniProtKB">
        <authorList>
            <consortium name="Ensembl"/>
        </authorList>
    </citation>
    <scope>IDENTIFICATION</scope>
</reference>
<dbReference type="InterPro" id="IPR003599">
    <property type="entry name" value="Ig_sub"/>
</dbReference>
<dbReference type="FunFam" id="2.60.40.10:FF:000107">
    <property type="entry name" value="Myosin, light chain kinase a"/>
    <property type="match status" value="1"/>
</dbReference>
<reference evidence="3" key="2">
    <citation type="submission" date="2025-08" db="UniProtKB">
        <authorList>
            <consortium name="Ensembl"/>
        </authorList>
    </citation>
    <scope>IDENTIFICATION</scope>
</reference>
<dbReference type="SMART" id="SM00408">
    <property type="entry name" value="IGc2"/>
    <property type="match status" value="3"/>
</dbReference>
<dbReference type="PROSITE" id="PS50835">
    <property type="entry name" value="IG_LIKE"/>
    <property type="match status" value="3"/>
</dbReference>
<dbReference type="PANTHER" id="PTHR47633">
    <property type="entry name" value="IMMUNOGLOBULIN"/>
    <property type="match status" value="1"/>
</dbReference>
<dbReference type="InterPro" id="IPR003598">
    <property type="entry name" value="Ig_sub2"/>
</dbReference>
<dbReference type="InParanoid" id="A0A667X745"/>
<reference evidence="3" key="1">
    <citation type="submission" date="2019-06" db="EMBL/GenBank/DDBJ databases">
        <authorList>
            <consortium name="Wellcome Sanger Institute Data Sharing"/>
        </authorList>
    </citation>
    <scope>NUCLEOTIDE SEQUENCE [LARGE SCALE GENOMIC DNA]</scope>
</reference>
<feature type="domain" description="Ig-like" evidence="2">
    <location>
        <begin position="1"/>
        <end position="86"/>
    </location>
</feature>
<dbReference type="Gene3D" id="2.60.40.10">
    <property type="entry name" value="Immunoglobulins"/>
    <property type="match status" value="4"/>
</dbReference>
<dbReference type="InterPro" id="IPR013783">
    <property type="entry name" value="Ig-like_fold"/>
</dbReference>
<accession>A0A667X745</accession>
<evidence type="ECO:0000313" key="3">
    <source>
        <dbReference type="Ensembl" id="ENSMMDP00005004711.1"/>
    </source>
</evidence>